<dbReference type="InterPro" id="IPR011852">
    <property type="entry name" value="TRAP_TAXI"/>
</dbReference>
<dbReference type="Gene3D" id="3.40.190.10">
    <property type="entry name" value="Periplasmic binding protein-like II"/>
    <property type="match status" value="2"/>
</dbReference>
<dbReference type="AlphaFoldDB" id="A0A173TM38"/>
<evidence type="ECO:0000313" key="2">
    <source>
        <dbReference type="Proteomes" id="UP000095350"/>
    </source>
</evidence>
<dbReference type="STRING" id="166486.ERS852572_01623"/>
<accession>A0A173TM38</accession>
<dbReference type="Pfam" id="PF16868">
    <property type="entry name" value="NMT1_3"/>
    <property type="match status" value="1"/>
</dbReference>
<dbReference type="SUPFAM" id="SSF53850">
    <property type="entry name" value="Periplasmic binding protein-like II"/>
    <property type="match status" value="1"/>
</dbReference>
<dbReference type="NCBIfam" id="TIGR02122">
    <property type="entry name" value="TRAP_TAXI"/>
    <property type="match status" value="1"/>
</dbReference>
<protein>
    <submittedName>
        <fullName evidence="1">ABC-type taurine transport system, periplasmic component</fullName>
    </submittedName>
</protein>
<evidence type="ECO:0000313" key="1">
    <source>
        <dbReference type="EMBL" id="CUN03811.1"/>
    </source>
</evidence>
<dbReference type="PROSITE" id="PS51257">
    <property type="entry name" value="PROKAR_LIPOPROTEIN"/>
    <property type="match status" value="1"/>
</dbReference>
<dbReference type="Proteomes" id="UP000095350">
    <property type="component" value="Unassembled WGS sequence"/>
</dbReference>
<dbReference type="PaxDb" id="166486-ERS852572_01623"/>
<proteinExistence type="predicted"/>
<dbReference type="PANTHER" id="PTHR42941">
    <property type="entry name" value="SLL1037 PROTEIN"/>
    <property type="match status" value="1"/>
</dbReference>
<name>A0A173TM38_9FIRM</name>
<reference evidence="1 2" key="1">
    <citation type="submission" date="2015-09" db="EMBL/GenBank/DDBJ databases">
        <authorList>
            <consortium name="Pathogen Informatics"/>
        </authorList>
    </citation>
    <scope>NUCLEOTIDE SEQUENCE [LARGE SCALE GENOMIC DNA]</scope>
    <source>
        <strain evidence="1 2">2789STDY5834960</strain>
    </source>
</reference>
<sequence>MIKSRYIFLGLAMILMLAGCGANRKTIRFGAAGIGGMYDSFANAYVSLANKEDFSYKLETRNTAGSAANVRLLSGKYIELGIAQADLVEEAYHGTGEFRDKAYQGYKAVAALYPEACQIIVRTDSEIETLDDLLGKTISIGAEESGTERNANQILQAQGISGDMVKTVNLDYTEAAAKLADGEIDAFFCTAGTQTTVIGELAKECGIRLLSIDVKCRNRLKAAYPFYSEYTIPAGTYTGQTEEVKTLSVQAVLLAGDSLSENTVKELTELLFLHGKDIRYAASIELKEDEQSAIGGITIPFHKGAAAYYAECGIEVPTE</sequence>
<dbReference type="EMBL" id="CYXZ01000011">
    <property type="protein sequence ID" value="CUN03811.1"/>
    <property type="molecule type" value="Genomic_DNA"/>
</dbReference>
<organism evidence="1 2">
    <name type="scientific">Roseburia intestinalis</name>
    <dbReference type="NCBI Taxonomy" id="166486"/>
    <lineage>
        <taxon>Bacteria</taxon>
        <taxon>Bacillati</taxon>
        <taxon>Bacillota</taxon>
        <taxon>Clostridia</taxon>
        <taxon>Lachnospirales</taxon>
        <taxon>Lachnospiraceae</taxon>
        <taxon>Roseburia</taxon>
    </lineage>
</organism>
<gene>
    <name evidence="1" type="ORF">ERS852572_01623</name>
</gene>
<dbReference type="CDD" id="cd13567">
    <property type="entry name" value="PBP2_TtGluBP"/>
    <property type="match status" value="1"/>
</dbReference>
<dbReference type="PANTHER" id="PTHR42941:SF1">
    <property type="entry name" value="SLL1037 PROTEIN"/>
    <property type="match status" value="1"/>
</dbReference>